<dbReference type="Proteomes" id="UP000254927">
    <property type="component" value="Unassembled WGS sequence"/>
</dbReference>
<protein>
    <submittedName>
        <fullName evidence="3">Putative lipoprotein</fullName>
    </submittedName>
</protein>
<dbReference type="Gene3D" id="1.25.40.10">
    <property type="entry name" value="Tetratricopeptide repeat domain"/>
    <property type="match status" value="1"/>
</dbReference>
<keyword evidence="2" id="KW-0732">Signal</keyword>
<dbReference type="Pfam" id="PF13174">
    <property type="entry name" value="TPR_6"/>
    <property type="match status" value="1"/>
</dbReference>
<dbReference type="SUPFAM" id="SSF48452">
    <property type="entry name" value="TPR-like"/>
    <property type="match status" value="1"/>
</dbReference>
<accession>A0A378TXJ2</accession>
<dbReference type="RefSeq" id="WP_074897254.1">
    <property type="nucleotide sequence ID" value="NZ_CP031252.1"/>
</dbReference>
<evidence type="ECO:0000313" key="3">
    <source>
        <dbReference type="EMBL" id="STZ67647.1"/>
    </source>
</evidence>
<dbReference type="PROSITE" id="PS51257">
    <property type="entry name" value="PROKAR_LIPOPROTEIN"/>
    <property type="match status" value="1"/>
</dbReference>
<keyword evidence="3" id="KW-0449">Lipoprotein</keyword>
<sequence>MTMKHLASATSVLLLAACTAVPPAAPKLPPEQPQPPSATENVPYPVPDLQSQIDNMGMEIAKLQNQIDTLQTRIRQLERNRPARTAVTVRDNTRHSSEKPSAAPADSPLESARKQYRSGNFAAAAKLLQASESGGSGSEHDRQSMYLLMQSHQRLGNCESVINIGNRYISRFRNSSEAADAMFSIGQCQWNMQQRDVARDTWRKLMLIYPDSAAAKKAAKHADKY</sequence>
<evidence type="ECO:0000256" key="2">
    <source>
        <dbReference type="SAM" id="SignalP"/>
    </source>
</evidence>
<organism evidence="3 4">
    <name type="scientific">Neisseria elongata</name>
    <dbReference type="NCBI Taxonomy" id="495"/>
    <lineage>
        <taxon>Bacteria</taxon>
        <taxon>Pseudomonadati</taxon>
        <taxon>Pseudomonadota</taxon>
        <taxon>Betaproteobacteria</taxon>
        <taxon>Neisseriales</taxon>
        <taxon>Neisseriaceae</taxon>
        <taxon>Neisseria</taxon>
    </lineage>
</organism>
<reference evidence="3 4" key="1">
    <citation type="submission" date="2018-06" db="EMBL/GenBank/DDBJ databases">
        <authorList>
            <consortium name="Pathogen Informatics"/>
            <person name="Doyle S."/>
        </authorList>
    </citation>
    <scope>NUCLEOTIDE SEQUENCE [LARGE SCALE GENOMIC DNA]</scope>
    <source>
        <strain evidence="3 4">NCTC10660</strain>
    </source>
</reference>
<evidence type="ECO:0000313" key="4">
    <source>
        <dbReference type="Proteomes" id="UP000254927"/>
    </source>
</evidence>
<dbReference type="EMBL" id="UGQW01000002">
    <property type="protein sequence ID" value="STZ67647.1"/>
    <property type="molecule type" value="Genomic_DNA"/>
</dbReference>
<dbReference type="GeneID" id="93352114"/>
<name>A0A378TXJ2_NEIEL</name>
<evidence type="ECO:0000256" key="1">
    <source>
        <dbReference type="SAM" id="MobiDB-lite"/>
    </source>
</evidence>
<gene>
    <name evidence="3" type="ORF">NCTC10660_01131</name>
</gene>
<feature type="chain" id="PRO_5016879025" evidence="2">
    <location>
        <begin position="25"/>
        <end position="225"/>
    </location>
</feature>
<feature type="signal peptide" evidence="2">
    <location>
        <begin position="1"/>
        <end position="24"/>
    </location>
</feature>
<dbReference type="InterPro" id="IPR019734">
    <property type="entry name" value="TPR_rpt"/>
</dbReference>
<dbReference type="InterPro" id="IPR011990">
    <property type="entry name" value="TPR-like_helical_dom_sf"/>
</dbReference>
<proteinExistence type="predicted"/>
<dbReference type="AlphaFoldDB" id="A0A378TXJ2"/>
<feature type="region of interest" description="Disordered" evidence="1">
    <location>
        <begin position="78"/>
        <end position="112"/>
    </location>
</feature>